<keyword evidence="3" id="KW-0963">Cytoplasm</keyword>
<evidence type="ECO:0000256" key="6">
    <source>
        <dbReference type="SAM" id="MobiDB-lite"/>
    </source>
</evidence>
<dbReference type="Proteomes" id="UP001464923">
    <property type="component" value="Unassembled WGS sequence"/>
</dbReference>
<evidence type="ECO:0000256" key="5">
    <source>
        <dbReference type="ARBA" id="ARBA00029605"/>
    </source>
</evidence>
<gene>
    <name evidence="7" type="ORF">WHI96_03965</name>
</gene>
<name>A0ABV1JS15_9PSEU</name>
<keyword evidence="4" id="KW-0378">Hydrolase</keyword>
<dbReference type="RefSeq" id="WP_345647205.1">
    <property type="nucleotide sequence ID" value="NZ_BAABLY010000049.1"/>
</dbReference>
<evidence type="ECO:0000256" key="1">
    <source>
        <dbReference type="ARBA" id="ARBA00001585"/>
    </source>
</evidence>
<dbReference type="Gene3D" id="3.40.50.1820">
    <property type="entry name" value="alpha/beta hydrolase"/>
    <property type="match status" value="2"/>
</dbReference>
<accession>A0ABV1JS15</accession>
<dbReference type="InterPro" id="IPR002410">
    <property type="entry name" value="Peptidase_S33"/>
</dbReference>
<comment type="catalytic activity">
    <reaction evidence="1">
        <text>Release of N-terminal proline from a peptide.</text>
        <dbReference type="EC" id="3.4.11.5"/>
    </reaction>
</comment>
<feature type="region of interest" description="Disordered" evidence="6">
    <location>
        <begin position="31"/>
        <end position="51"/>
    </location>
</feature>
<dbReference type="EMBL" id="JBEDNP010000002">
    <property type="protein sequence ID" value="MEQ3537962.1"/>
    <property type="molecule type" value="Genomic_DNA"/>
</dbReference>
<dbReference type="InterPro" id="IPR029058">
    <property type="entry name" value="AB_hydrolase_fold"/>
</dbReference>
<organism evidence="7 8">
    <name type="scientific">Pseudonocardia tropica</name>
    <dbReference type="NCBI Taxonomy" id="681289"/>
    <lineage>
        <taxon>Bacteria</taxon>
        <taxon>Bacillati</taxon>
        <taxon>Actinomycetota</taxon>
        <taxon>Actinomycetes</taxon>
        <taxon>Pseudonocardiales</taxon>
        <taxon>Pseudonocardiaceae</taxon>
        <taxon>Pseudonocardia</taxon>
    </lineage>
</organism>
<evidence type="ECO:0000256" key="3">
    <source>
        <dbReference type="ARBA" id="ARBA00022490"/>
    </source>
</evidence>
<proteinExistence type="predicted"/>
<sequence length="210" mass="23229">MPLHPPIEPYDAGTLTTDDGQTLHWETCGNPDGRPALDLHGGPGSGASAGARRYYDPERYRIVLLDQRGCGRSRPLASDPDPAVREDAARDWCRWEDTHVSLAPGHRPSRRYEDPAFRLVFARLVTHYWRHAAFLPHDALLRGVTRLAGIPGTLVHGRYDVSGPPDIAWDLHRRWPGSELRIIDDAGHGGAGAFTDAVVDALDRAADRPR</sequence>
<evidence type="ECO:0000256" key="4">
    <source>
        <dbReference type="ARBA" id="ARBA00022801"/>
    </source>
</evidence>
<protein>
    <recommendedName>
        <fullName evidence="2">prolyl aminopeptidase</fullName>
        <ecNumber evidence="2">3.4.11.5</ecNumber>
    </recommendedName>
    <alternativeName>
        <fullName evidence="5">Prolyl aminopeptidase</fullName>
    </alternativeName>
</protein>
<comment type="caution">
    <text evidence="7">The sequence shown here is derived from an EMBL/GenBank/DDBJ whole genome shotgun (WGS) entry which is preliminary data.</text>
</comment>
<dbReference type="InterPro" id="IPR005944">
    <property type="entry name" value="Pro_iminopeptidase"/>
</dbReference>
<dbReference type="PRINTS" id="PR00793">
    <property type="entry name" value="PROAMNOPTASE"/>
</dbReference>
<dbReference type="SUPFAM" id="SSF53474">
    <property type="entry name" value="alpha/beta-Hydrolases"/>
    <property type="match status" value="1"/>
</dbReference>
<evidence type="ECO:0000256" key="2">
    <source>
        <dbReference type="ARBA" id="ARBA00012568"/>
    </source>
</evidence>
<reference evidence="7 8" key="1">
    <citation type="submission" date="2024-03" db="EMBL/GenBank/DDBJ databases">
        <title>Draft genome sequence of Pseudonocardia tropica JCM 19149.</title>
        <authorList>
            <person name="Butdee W."/>
            <person name="Duangmal K."/>
        </authorList>
    </citation>
    <scope>NUCLEOTIDE SEQUENCE [LARGE SCALE GENOMIC DNA]</scope>
    <source>
        <strain evidence="7 8">JCM 19149</strain>
    </source>
</reference>
<keyword evidence="8" id="KW-1185">Reference proteome</keyword>
<evidence type="ECO:0000313" key="8">
    <source>
        <dbReference type="Proteomes" id="UP001464923"/>
    </source>
</evidence>
<dbReference type="EC" id="3.4.11.5" evidence="2"/>
<dbReference type="PANTHER" id="PTHR43722">
    <property type="entry name" value="PROLINE IMINOPEPTIDASE"/>
    <property type="match status" value="1"/>
</dbReference>
<evidence type="ECO:0000313" key="7">
    <source>
        <dbReference type="EMBL" id="MEQ3537962.1"/>
    </source>
</evidence>
<dbReference type="PANTHER" id="PTHR43722:SF1">
    <property type="entry name" value="PROLINE IMINOPEPTIDASE"/>
    <property type="match status" value="1"/>
</dbReference>